<sequence length="92" mass="10341">MFSFHSLLCACVGFIPCLFSIFYLKHLTVKFTSYMCSVFLNCREIYSLTLACIIDKSMLSCGHSQITAVGVTLIFFPLSIECFSLLSLPLFC</sequence>
<dbReference type="AlphaFoldDB" id="A0A1D6KVN5"/>
<name>A0A1D6KVN5_MAIZE</name>
<accession>A0A1D6KVN5</accession>
<dbReference type="EMBL" id="CM007647">
    <property type="protein sequence ID" value="ONM06560.1"/>
    <property type="molecule type" value="Genomic_DNA"/>
</dbReference>
<reference evidence="1" key="1">
    <citation type="submission" date="2015-12" db="EMBL/GenBank/DDBJ databases">
        <title>Update maize B73 reference genome by single molecule sequencing technologies.</title>
        <authorList>
            <consortium name="Maize Genome Sequencing Project"/>
            <person name="Ware D."/>
        </authorList>
    </citation>
    <scope>NUCLEOTIDE SEQUENCE [LARGE SCALE GENOMIC DNA]</scope>
    <source>
        <tissue evidence="1">Seedling</tissue>
    </source>
</reference>
<proteinExistence type="predicted"/>
<evidence type="ECO:0000313" key="1">
    <source>
        <dbReference type="EMBL" id="ONM06560.1"/>
    </source>
</evidence>
<organism evidence="1">
    <name type="scientific">Zea mays</name>
    <name type="common">Maize</name>
    <dbReference type="NCBI Taxonomy" id="4577"/>
    <lineage>
        <taxon>Eukaryota</taxon>
        <taxon>Viridiplantae</taxon>
        <taxon>Streptophyta</taxon>
        <taxon>Embryophyta</taxon>
        <taxon>Tracheophyta</taxon>
        <taxon>Spermatophyta</taxon>
        <taxon>Magnoliopsida</taxon>
        <taxon>Liliopsida</taxon>
        <taxon>Poales</taxon>
        <taxon>Poaceae</taxon>
        <taxon>PACMAD clade</taxon>
        <taxon>Panicoideae</taxon>
        <taxon>Andropogonodae</taxon>
        <taxon>Andropogoneae</taxon>
        <taxon>Tripsacinae</taxon>
        <taxon>Zea</taxon>
    </lineage>
</organism>
<gene>
    <name evidence="1" type="ORF">ZEAMMB73_Zm00001d032989</name>
</gene>
<protein>
    <submittedName>
        <fullName evidence="1">Serine/threonine-protein phosphatase</fullName>
    </submittedName>
</protein>